<accession>A0A382ZXJ1</accession>
<keyword evidence="1" id="KW-1133">Transmembrane helix</keyword>
<evidence type="ECO:0008006" key="3">
    <source>
        <dbReference type="Google" id="ProtNLM"/>
    </source>
</evidence>
<keyword evidence="1" id="KW-0472">Membrane</keyword>
<evidence type="ECO:0000256" key="1">
    <source>
        <dbReference type="SAM" id="Phobius"/>
    </source>
</evidence>
<reference evidence="2" key="1">
    <citation type="submission" date="2018-05" db="EMBL/GenBank/DDBJ databases">
        <authorList>
            <person name="Lanie J.A."/>
            <person name="Ng W.-L."/>
            <person name="Kazmierczak K.M."/>
            <person name="Andrzejewski T.M."/>
            <person name="Davidsen T.M."/>
            <person name="Wayne K.J."/>
            <person name="Tettelin H."/>
            <person name="Glass J.I."/>
            <person name="Rusch D."/>
            <person name="Podicherti R."/>
            <person name="Tsui H.-C.T."/>
            <person name="Winkler M.E."/>
        </authorList>
    </citation>
    <scope>NUCLEOTIDE SEQUENCE</scope>
</reference>
<gene>
    <name evidence="2" type="ORF">METZ01_LOCUS452977</name>
</gene>
<dbReference type="EMBL" id="UINC01187412">
    <property type="protein sequence ID" value="SVE00123.1"/>
    <property type="molecule type" value="Genomic_DNA"/>
</dbReference>
<dbReference type="AlphaFoldDB" id="A0A382ZXJ1"/>
<proteinExistence type="predicted"/>
<sequence length="82" mass="9122">MLSDMAEFYTQGGAFMHPIALVSIIAVAIMVERFIFLFFKYNLNANQFMAQIQKLVMANNIDRAIKLCNAAAPAVLPKVIKA</sequence>
<organism evidence="2">
    <name type="scientific">marine metagenome</name>
    <dbReference type="NCBI Taxonomy" id="408172"/>
    <lineage>
        <taxon>unclassified sequences</taxon>
        <taxon>metagenomes</taxon>
        <taxon>ecological metagenomes</taxon>
    </lineage>
</organism>
<feature type="transmembrane region" description="Helical" evidence="1">
    <location>
        <begin position="15"/>
        <end position="39"/>
    </location>
</feature>
<keyword evidence="1" id="KW-0812">Transmembrane</keyword>
<feature type="non-terminal residue" evidence="2">
    <location>
        <position position="82"/>
    </location>
</feature>
<protein>
    <recommendedName>
        <fullName evidence="3">MotA/TolQ/ExbB proton channel domain-containing protein</fullName>
    </recommendedName>
</protein>
<name>A0A382ZXJ1_9ZZZZ</name>
<evidence type="ECO:0000313" key="2">
    <source>
        <dbReference type="EMBL" id="SVE00123.1"/>
    </source>
</evidence>